<dbReference type="InterPro" id="IPR034164">
    <property type="entry name" value="Pepsin-like_dom"/>
</dbReference>
<dbReference type="GO" id="GO:0004190">
    <property type="term" value="F:aspartic-type endopeptidase activity"/>
    <property type="evidence" value="ECO:0007669"/>
    <property type="project" value="InterPro"/>
</dbReference>
<dbReference type="PROSITE" id="PS51767">
    <property type="entry name" value="PEPTIDASE_A1"/>
    <property type="match status" value="1"/>
</dbReference>
<comment type="similarity">
    <text evidence="1">Belongs to the peptidase A1 family.</text>
</comment>
<sequence length="402" mass="42863">MISRGGRTFSGAKAAVVLAFLGAVQISANQLVKIPIKSTLRSDVTGLNPSAPMTNALVKVVTAVQAGNNQTFPNVWVDTGSALLWVGAQEKYIPGPYTQAINQTFSLNYGSGGVNGTAYEDRVTIGSATVDGQIIGSESYFEGFTGVWPIDGLLGLGPTGSNQYEVSGYNTTPTFIDNLYSQGKISEPVFGLYIPPYVPGEESTGELTFGGVDSSKFTGDIEWIPQTTPTNEHWNFMVRMYCPTNFPEKLITTIPTKLSSLAWGNITVPSPIYGRTDCGVLQILIPTETLLDMYHTLPGSSPDSTDSMLNSCLIFPSNVTVDELPAVEFGLGNLTVSILSTDYVVPESQYAALNVTDDGQIHTWLCPGGPSAVNLGQKALEHIYSAYDTVNNLVGFAPAVVA</sequence>
<dbReference type="PANTHER" id="PTHR47966">
    <property type="entry name" value="BETA-SITE APP-CLEAVING ENZYME, ISOFORM A-RELATED"/>
    <property type="match status" value="1"/>
</dbReference>
<feature type="signal peptide" evidence="2">
    <location>
        <begin position="1"/>
        <end position="28"/>
    </location>
</feature>
<keyword evidence="2" id="KW-0732">Signal</keyword>
<reference evidence="4 5" key="1">
    <citation type="journal article" date="2016" name="Mol. Biol. Evol.">
        <title>Comparative Genomics of Early-Diverging Mushroom-Forming Fungi Provides Insights into the Origins of Lignocellulose Decay Capabilities.</title>
        <authorList>
            <person name="Nagy L.G."/>
            <person name="Riley R."/>
            <person name="Tritt A."/>
            <person name="Adam C."/>
            <person name="Daum C."/>
            <person name="Floudas D."/>
            <person name="Sun H."/>
            <person name="Yadav J.S."/>
            <person name="Pangilinan J."/>
            <person name="Larsson K.H."/>
            <person name="Matsuura K."/>
            <person name="Barry K."/>
            <person name="Labutti K."/>
            <person name="Kuo R."/>
            <person name="Ohm R.A."/>
            <person name="Bhattacharya S.S."/>
            <person name="Shirouzu T."/>
            <person name="Yoshinaga Y."/>
            <person name="Martin F.M."/>
            <person name="Grigoriev I.V."/>
            <person name="Hibbett D.S."/>
        </authorList>
    </citation>
    <scope>NUCLEOTIDE SEQUENCE [LARGE SCALE GENOMIC DNA]</scope>
    <source>
        <strain evidence="4 5">L-15889</strain>
    </source>
</reference>
<organism evidence="4 5">
    <name type="scientific">Daedalea quercina L-15889</name>
    <dbReference type="NCBI Taxonomy" id="1314783"/>
    <lineage>
        <taxon>Eukaryota</taxon>
        <taxon>Fungi</taxon>
        <taxon>Dikarya</taxon>
        <taxon>Basidiomycota</taxon>
        <taxon>Agaricomycotina</taxon>
        <taxon>Agaricomycetes</taxon>
        <taxon>Polyporales</taxon>
        <taxon>Fomitopsis</taxon>
    </lineage>
</organism>
<feature type="chain" id="PRO_5007863549" evidence="2">
    <location>
        <begin position="29"/>
        <end position="402"/>
    </location>
</feature>
<dbReference type="PANTHER" id="PTHR47966:SF51">
    <property type="entry name" value="BETA-SITE APP-CLEAVING ENZYME, ISOFORM A-RELATED"/>
    <property type="match status" value="1"/>
</dbReference>
<keyword evidence="4" id="KW-0378">Hydrolase</keyword>
<dbReference type="InterPro" id="IPR033121">
    <property type="entry name" value="PEPTIDASE_A1"/>
</dbReference>
<dbReference type="Pfam" id="PF00026">
    <property type="entry name" value="Asp"/>
    <property type="match status" value="1"/>
</dbReference>
<gene>
    <name evidence="4" type="ORF">DAEQUDRAFT_767198</name>
</gene>
<protein>
    <submittedName>
        <fullName evidence="4">Acid protease</fullName>
    </submittedName>
</protein>
<evidence type="ECO:0000259" key="3">
    <source>
        <dbReference type="PROSITE" id="PS51767"/>
    </source>
</evidence>
<dbReference type="SUPFAM" id="SSF50630">
    <property type="entry name" value="Acid proteases"/>
    <property type="match status" value="1"/>
</dbReference>
<dbReference type="CDD" id="cd05471">
    <property type="entry name" value="pepsin_like"/>
    <property type="match status" value="1"/>
</dbReference>
<dbReference type="OrthoDB" id="660550at2759"/>
<dbReference type="PRINTS" id="PR00792">
    <property type="entry name" value="PEPSIN"/>
</dbReference>
<proteinExistence type="inferred from homology"/>
<dbReference type="InterPro" id="IPR021109">
    <property type="entry name" value="Peptidase_aspartic_dom_sf"/>
</dbReference>
<feature type="domain" description="Peptidase A1" evidence="3">
    <location>
        <begin position="60"/>
        <end position="397"/>
    </location>
</feature>
<accession>A0A165NWL2</accession>
<evidence type="ECO:0000313" key="5">
    <source>
        <dbReference type="Proteomes" id="UP000076727"/>
    </source>
</evidence>
<evidence type="ECO:0000313" key="4">
    <source>
        <dbReference type="EMBL" id="KZT67470.1"/>
    </source>
</evidence>
<keyword evidence="5" id="KW-1185">Reference proteome</keyword>
<evidence type="ECO:0000256" key="2">
    <source>
        <dbReference type="SAM" id="SignalP"/>
    </source>
</evidence>
<dbReference type="Gene3D" id="2.40.70.10">
    <property type="entry name" value="Acid Proteases"/>
    <property type="match status" value="2"/>
</dbReference>
<dbReference type="Proteomes" id="UP000076727">
    <property type="component" value="Unassembled WGS sequence"/>
</dbReference>
<dbReference type="GO" id="GO:0006508">
    <property type="term" value="P:proteolysis"/>
    <property type="evidence" value="ECO:0007669"/>
    <property type="project" value="UniProtKB-KW"/>
</dbReference>
<keyword evidence="4" id="KW-0645">Protease</keyword>
<name>A0A165NWL2_9APHY</name>
<dbReference type="InterPro" id="IPR001461">
    <property type="entry name" value="Aspartic_peptidase_A1"/>
</dbReference>
<dbReference type="EMBL" id="KV429076">
    <property type="protein sequence ID" value="KZT67470.1"/>
    <property type="molecule type" value="Genomic_DNA"/>
</dbReference>
<evidence type="ECO:0000256" key="1">
    <source>
        <dbReference type="ARBA" id="ARBA00007447"/>
    </source>
</evidence>
<dbReference type="AlphaFoldDB" id="A0A165NWL2"/>
<dbReference type="STRING" id="1314783.A0A165NWL2"/>